<evidence type="ECO:0000256" key="1">
    <source>
        <dbReference type="SAM" id="MobiDB-lite"/>
    </source>
</evidence>
<evidence type="ECO:0000313" key="3">
    <source>
        <dbReference type="EMBL" id="MFI5676992.1"/>
    </source>
</evidence>
<dbReference type="EMBL" id="JBITDC010000007">
    <property type="protein sequence ID" value="MFI5676992.1"/>
    <property type="molecule type" value="Genomic_DNA"/>
</dbReference>
<feature type="transmembrane region" description="Helical" evidence="2">
    <location>
        <begin position="82"/>
        <end position="103"/>
    </location>
</feature>
<feature type="region of interest" description="Disordered" evidence="1">
    <location>
        <begin position="1"/>
        <end position="51"/>
    </location>
</feature>
<keyword evidence="2" id="KW-0812">Transmembrane</keyword>
<sequence>MAFRTGALTARTPGDDGGGPGVVRPDPAPGDDGDGGLSPAPAGGSGCRGLAGVWPAEARPAGVRPTEVPLPLGEGLLPGDPVAGVLGVVFVFVFFFGPGFGALSSSGISRTSPVGVTAVREGRGAPPAGPVAV</sequence>
<keyword evidence="2" id="KW-1133">Transmembrane helix</keyword>
<accession>A0ABW7Y3Q3</accession>
<evidence type="ECO:0000256" key="2">
    <source>
        <dbReference type="SAM" id="Phobius"/>
    </source>
</evidence>
<gene>
    <name evidence="3" type="ORF">ACIA8P_20335</name>
</gene>
<evidence type="ECO:0000313" key="4">
    <source>
        <dbReference type="Proteomes" id="UP001612415"/>
    </source>
</evidence>
<proteinExistence type="predicted"/>
<name>A0ABW7Y3Q3_STRCE</name>
<keyword evidence="2" id="KW-0472">Membrane</keyword>
<dbReference type="RefSeq" id="WP_398657683.1">
    <property type="nucleotide sequence ID" value="NZ_JBITDC010000007.1"/>
</dbReference>
<organism evidence="3 4">
    <name type="scientific">Streptomyces cellulosae</name>
    <dbReference type="NCBI Taxonomy" id="1968"/>
    <lineage>
        <taxon>Bacteria</taxon>
        <taxon>Bacillati</taxon>
        <taxon>Actinomycetota</taxon>
        <taxon>Actinomycetes</taxon>
        <taxon>Kitasatosporales</taxon>
        <taxon>Streptomycetaceae</taxon>
        <taxon>Streptomyces</taxon>
    </lineage>
</organism>
<keyword evidence="4" id="KW-1185">Reference proteome</keyword>
<comment type="caution">
    <text evidence="3">The sequence shown here is derived from an EMBL/GenBank/DDBJ whole genome shotgun (WGS) entry which is preliminary data.</text>
</comment>
<protein>
    <submittedName>
        <fullName evidence="3">Uncharacterized protein</fullName>
    </submittedName>
</protein>
<dbReference type="Proteomes" id="UP001612415">
    <property type="component" value="Unassembled WGS sequence"/>
</dbReference>
<reference evidence="3 4" key="1">
    <citation type="submission" date="2024-10" db="EMBL/GenBank/DDBJ databases">
        <title>The Natural Products Discovery Center: Release of the First 8490 Sequenced Strains for Exploring Actinobacteria Biosynthetic Diversity.</title>
        <authorList>
            <person name="Kalkreuter E."/>
            <person name="Kautsar S.A."/>
            <person name="Yang D."/>
            <person name="Bader C.D."/>
            <person name="Teijaro C.N."/>
            <person name="Fluegel L."/>
            <person name="Davis C.M."/>
            <person name="Simpson J.R."/>
            <person name="Lauterbach L."/>
            <person name="Steele A.D."/>
            <person name="Gui C."/>
            <person name="Meng S."/>
            <person name="Li G."/>
            <person name="Viehrig K."/>
            <person name="Ye F."/>
            <person name="Su P."/>
            <person name="Kiefer A.F."/>
            <person name="Nichols A."/>
            <person name="Cepeda A.J."/>
            <person name="Yan W."/>
            <person name="Fan B."/>
            <person name="Jiang Y."/>
            <person name="Adhikari A."/>
            <person name="Zheng C.-J."/>
            <person name="Schuster L."/>
            <person name="Cowan T.M."/>
            <person name="Smanski M.J."/>
            <person name="Chevrette M.G."/>
            <person name="De Carvalho L.P.S."/>
            <person name="Shen B."/>
        </authorList>
    </citation>
    <scope>NUCLEOTIDE SEQUENCE [LARGE SCALE GENOMIC DNA]</scope>
    <source>
        <strain evidence="3 4">NPDC051599</strain>
    </source>
</reference>